<sequence>MLKRDVTLKVQCTAEQAVAALEASRAKVVSVHRAPWWRFWQECRALVIGEGLTGLRVRCMRKHVRPSTLLNGIQCSDAMKQVDYLLGLLTDRSMDTGRVSMFHPPIPR</sequence>
<accession>A0A1F5E9Y1</accession>
<evidence type="ECO:0000313" key="2">
    <source>
        <dbReference type="Proteomes" id="UP000178583"/>
    </source>
</evidence>
<dbReference type="EMBL" id="MEZY01000023">
    <property type="protein sequence ID" value="OGD64086.1"/>
    <property type="molecule type" value="Genomic_DNA"/>
</dbReference>
<gene>
    <name evidence="1" type="ORF">A2215_00100</name>
</gene>
<name>A0A1F5E9Y1_9BACT</name>
<reference evidence="1 2" key="1">
    <citation type="journal article" date="2016" name="Nat. Commun.">
        <title>Thousands of microbial genomes shed light on interconnected biogeochemical processes in an aquifer system.</title>
        <authorList>
            <person name="Anantharaman K."/>
            <person name="Brown C.T."/>
            <person name="Hug L.A."/>
            <person name="Sharon I."/>
            <person name="Castelle C.J."/>
            <person name="Probst A.J."/>
            <person name="Thomas B.C."/>
            <person name="Singh A."/>
            <person name="Wilkins M.J."/>
            <person name="Karaoz U."/>
            <person name="Brodie E.L."/>
            <person name="Williams K.H."/>
            <person name="Hubbard S.S."/>
            <person name="Banfield J.F."/>
        </authorList>
    </citation>
    <scope>NUCLEOTIDE SEQUENCE [LARGE SCALE GENOMIC DNA]</scope>
</reference>
<dbReference type="Proteomes" id="UP000178583">
    <property type="component" value="Unassembled WGS sequence"/>
</dbReference>
<comment type="caution">
    <text evidence="1">The sequence shown here is derived from an EMBL/GenBank/DDBJ whole genome shotgun (WGS) entry which is preliminary data.</text>
</comment>
<dbReference type="STRING" id="1797472.A2215_00100"/>
<protein>
    <submittedName>
        <fullName evidence="1">Uncharacterized protein</fullName>
    </submittedName>
</protein>
<proteinExistence type="predicted"/>
<dbReference type="AlphaFoldDB" id="A0A1F5E9Y1"/>
<evidence type="ECO:0000313" key="1">
    <source>
        <dbReference type="EMBL" id="OGD64086.1"/>
    </source>
</evidence>
<organism evidence="1 2">
    <name type="scientific">Candidatus Berkelbacteria bacterium RIFOXYA2_FULL_43_10</name>
    <dbReference type="NCBI Taxonomy" id="1797472"/>
    <lineage>
        <taxon>Bacteria</taxon>
        <taxon>Candidatus Berkelbacteria</taxon>
    </lineage>
</organism>